<gene>
    <name evidence="12" type="ORF">B4U79_00049</name>
</gene>
<dbReference type="GO" id="GO:0003963">
    <property type="term" value="F:RNA-3'-phosphate cyclase activity"/>
    <property type="evidence" value="ECO:0007669"/>
    <property type="project" value="UniProtKB-EC"/>
</dbReference>
<keyword evidence="4" id="KW-0436">Ligase</keyword>
<dbReference type="PANTHER" id="PTHR11096">
    <property type="entry name" value="RNA 3' TERMINAL PHOSPHATE CYCLASE"/>
    <property type="match status" value="1"/>
</dbReference>
<dbReference type="Gene3D" id="3.65.10.20">
    <property type="entry name" value="RNA 3'-terminal phosphate cyclase domain"/>
    <property type="match status" value="1"/>
</dbReference>
<dbReference type="InterPro" id="IPR013791">
    <property type="entry name" value="RNA3'-term_phos_cycl_insert"/>
</dbReference>
<evidence type="ECO:0000256" key="1">
    <source>
        <dbReference type="ARBA" id="ARBA00009206"/>
    </source>
</evidence>
<dbReference type="InterPro" id="IPR013792">
    <property type="entry name" value="RNA3'P_cycl/enolpyr_Trfase_a/b"/>
</dbReference>
<evidence type="ECO:0000259" key="11">
    <source>
        <dbReference type="Pfam" id="PF05189"/>
    </source>
</evidence>
<dbReference type="InterPro" id="IPR036553">
    <property type="entry name" value="RPTC_insert"/>
</dbReference>
<dbReference type="FunFam" id="3.30.360.20:FF:000002">
    <property type="entry name" value="RNA terminal phosphate cyclase-like 1"/>
    <property type="match status" value="1"/>
</dbReference>
<dbReference type="AlphaFoldDB" id="A0A443R7D4"/>
<dbReference type="InterPro" id="IPR000228">
    <property type="entry name" value="RNA3'_term_phos_cyc"/>
</dbReference>
<dbReference type="PANTHER" id="PTHR11096:SF0">
    <property type="entry name" value="RNA 3'-TERMINAL PHOSPHATE CYCLASE"/>
    <property type="match status" value="1"/>
</dbReference>
<evidence type="ECO:0000256" key="9">
    <source>
        <dbReference type="PIRSR" id="PIRSR005378-2"/>
    </source>
</evidence>
<evidence type="ECO:0000313" key="12">
    <source>
        <dbReference type="EMBL" id="RWS11180.1"/>
    </source>
</evidence>
<dbReference type="EMBL" id="NCKU01001814">
    <property type="protein sequence ID" value="RWS11180.1"/>
    <property type="molecule type" value="Genomic_DNA"/>
</dbReference>
<dbReference type="PIRSF" id="PIRSF005378">
    <property type="entry name" value="RNA3'_term_phos_cycl_euk"/>
    <property type="match status" value="1"/>
</dbReference>
<dbReference type="SUPFAM" id="SSF55205">
    <property type="entry name" value="EPT/RTPC-like"/>
    <property type="match status" value="1"/>
</dbReference>
<evidence type="ECO:0000313" key="13">
    <source>
        <dbReference type="Proteomes" id="UP000285301"/>
    </source>
</evidence>
<dbReference type="Pfam" id="PF05189">
    <property type="entry name" value="RTC_insert"/>
    <property type="match status" value="1"/>
</dbReference>
<dbReference type="InterPro" id="IPR023797">
    <property type="entry name" value="RNA3'_phos_cyclase_dom"/>
</dbReference>
<reference evidence="12 13" key="1">
    <citation type="journal article" date="2018" name="Gigascience">
        <title>Genomes of trombidid mites reveal novel predicted allergens and laterally-transferred genes associated with secondary metabolism.</title>
        <authorList>
            <person name="Dong X."/>
            <person name="Chaisiri K."/>
            <person name="Xia D."/>
            <person name="Armstrong S.D."/>
            <person name="Fang Y."/>
            <person name="Donnelly M.J."/>
            <person name="Kadowaki T."/>
            <person name="McGarry J.W."/>
            <person name="Darby A.C."/>
            <person name="Makepeace B.L."/>
        </authorList>
    </citation>
    <scope>NUCLEOTIDE SEQUENCE [LARGE SCALE GENOMIC DNA]</scope>
    <source>
        <strain evidence="12">UoL-WK</strain>
    </source>
</reference>
<feature type="domain" description="RNA 3'-terminal phosphate cyclase" evidence="10">
    <location>
        <begin position="16"/>
        <end position="320"/>
    </location>
</feature>
<sequence length="321" mass="34321">MSSSSDQLITIDGELLEGGGQILRVSVALSSLLNKAINIVNIRAKRDKPGLRPQHLTGIQLLSQVANAKLDGCEIGSTAVKFRPNKIKGGSFYCDAKTAGSIVLLLQVSLPVLIFAKEPSKLTLKGGTNVEMAPPIDEITSVFKPIVERMGVNFNCDVIRRGYYPKGGGEVMVTINPLNDYLKPIVLVETGHLIKISGYSYVAGTLPVKLAHQMADSAVNCLRSRYNVPITIDRVKETENSAFGNGSGIILIAQTSNGCIFGSSAIGSRNLKSNEVGIKAAEDMISELSSGGCVDRVSRVKCGSLTLHTKTAIHFCEMLTE</sequence>
<name>A0A443R7D4_9ACAR</name>
<dbReference type="PROSITE" id="PS01287">
    <property type="entry name" value="RTC"/>
    <property type="match status" value="1"/>
</dbReference>
<dbReference type="InterPro" id="IPR017770">
    <property type="entry name" value="RNA3'_term_phos_cyc_type_1"/>
</dbReference>
<dbReference type="SUPFAM" id="SSF52913">
    <property type="entry name" value="RNA 3'-terminal phosphate cyclase, RPTC, insert domain"/>
    <property type="match status" value="1"/>
</dbReference>
<evidence type="ECO:0000256" key="3">
    <source>
        <dbReference type="ARBA" id="ARBA00021428"/>
    </source>
</evidence>
<keyword evidence="13" id="KW-1185">Reference proteome</keyword>
<dbReference type="EC" id="6.5.1.4" evidence="2"/>
<evidence type="ECO:0000256" key="6">
    <source>
        <dbReference type="ARBA" id="ARBA00024481"/>
    </source>
</evidence>
<comment type="caution">
    <text evidence="12">The sequence shown here is derived from an EMBL/GenBank/DDBJ whole genome shotgun (WGS) entry which is preliminary data.</text>
</comment>
<feature type="domain" description="RNA 3'-terminal phosphate cyclase insert" evidence="11">
    <location>
        <begin position="189"/>
        <end position="288"/>
    </location>
</feature>
<dbReference type="InterPro" id="IPR020719">
    <property type="entry name" value="RNA3'_term_phos_cycl-like_CS"/>
</dbReference>
<feature type="binding site" evidence="9">
    <location>
        <position position="107"/>
    </location>
    <ligand>
        <name>ATP</name>
        <dbReference type="ChEBI" id="CHEBI:30616"/>
    </ligand>
</feature>
<organism evidence="12 13">
    <name type="scientific">Dinothrombium tinctorium</name>
    <dbReference type="NCBI Taxonomy" id="1965070"/>
    <lineage>
        <taxon>Eukaryota</taxon>
        <taxon>Metazoa</taxon>
        <taxon>Ecdysozoa</taxon>
        <taxon>Arthropoda</taxon>
        <taxon>Chelicerata</taxon>
        <taxon>Arachnida</taxon>
        <taxon>Acari</taxon>
        <taxon>Acariformes</taxon>
        <taxon>Trombidiformes</taxon>
        <taxon>Prostigmata</taxon>
        <taxon>Anystina</taxon>
        <taxon>Parasitengona</taxon>
        <taxon>Trombidioidea</taxon>
        <taxon>Trombidiidae</taxon>
        <taxon>Dinothrombium</taxon>
    </lineage>
</organism>
<dbReference type="Pfam" id="PF01137">
    <property type="entry name" value="RTC"/>
    <property type="match status" value="1"/>
</dbReference>
<dbReference type="InterPro" id="IPR037136">
    <property type="entry name" value="RNA3'_phos_cyclase_dom_sf"/>
</dbReference>
<dbReference type="Gene3D" id="3.30.360.20">
    <property type="entry name" value="RNA 3'-terminal phosphate cyclase, insert domain"/>
    <property type="match status" value="1"/>
</dbReference>
<comment type="catalytic activity">
    <reaction evidence="6">
        <text>a 3'-end 3'-phospho-ribonucleotide-RNA + ATP = a 3'-end 2',3'-cyclophospho-ribonucleotide-RNA + AMP + diphosphate</text>
        <dbReference type="Rhea" id="RHEA:23976"/>
        <dbReference type="Rhea" id="RHEA-COMP:10463"/>
        <dbReference type="Rhea" id="RHEA-COMP:10464"/>
        <dbReference type="ChEBI" id="CHEBI:30616"/>
        <dbReference type="ChEBI" id="CHEBI:33019"/>
        <dbReference type="ChEBI" id="CHEBI:83062"/>
        <dbReference type="ChEBI" id="CHEBI:83064"/>
        <dbReference type="ChEBI" id="CHEBI:456215"/>
        <dbReference type="EC" id="6.5.1.4"/>
    </reaction>
</comment>
<dbReference type="STRING" id="1965070.A0A443R7D4"/>
<evidence type="ECO:0000256" key="5">
    <source>
        <dbReference type="ARBA" id="ARBA00022741"/>
    </source>
</evidence>
<dbReference type="GO" id="GO:0005634">
    <property type="term" value="C:nucleus"/>
    <property type="evidence" value="ECO:0007669"/>
    <property type="project" value="TreeGrafter"/>
</dbReference>
<keyword evidence="9" id="KW-0067">ATP-binding</keyword>
<evidence type="ECO:0000256" key="7">
    <source>
        <dbReference type="ARBA" id="ARBA00032543"/>
    </source>
</evidence>
<dbReference type="Proteomes" id="UP000285301">
    <property type="component" value="Unassembled WGS sequence"/>
</dbReference>
<comment type="similarity">
    <text evidence="1">Belongs to the RNA 3'-terminal cyclase family. Type 1 subfamily.</text>
</comment>
<dbReference type="GO" id="GO:0005524">
    <property type="term" value="F:ATP binding"/>
    <property type="evidence" value="ECO:0007669"/>
    <property type="project" value="UniProtKB-KW"/>
</dbReference>
<protein>
    <recommendedName>
        <fullName evidence="3">RNA 3'-terminal phosphate cyclase</fullName>
        <ecNumber evidence="2">6.5.1.4</ecNumber>
    </recommendedName>
    <alternativeName>
        <fullName evidence="7">RNA terminal phosphate cyclase domain-containing protein 1</fullName>
    </alternativeName>
</protein>
<evidence type="ECO:0000256" key="2">
    <source>
        <dbReference type="ARBA" id="ARBA00012725"/>
    </source>
</evidence>
<comment type="function">
    <text evidence="8">Catalyzes the conversion of 3'-phosphate to a 2',3'-cyclic phosphodiester at the end of RNA. The mechanism of action of the enzyme occurs in 3 steps: (A) adenylation of the enzyme by ATP; (B) transfer of adenylate to an RNA-N3'P to produce RNA-N3'PP5'A; (C) and attack of the adjacent 2'-hydroxyl on the 3'-phosphorus in the diester linkage to produce the cyclic end product. Likely functions in some aspects of cellular RNA processing. Function plays an important role in regulating axon regeneration by inhibiting central nervous system (CNS) axon regeneration following optic nerve injury.</text>
</comment>
<evidence type="ECO:0000256" key="4">
    <source>
        <dbReference type="ARBA" id="ARBA00022598"/>
    </source>
</evidence>
<dbReference type="GO" id="GO:0006396">
    <property type="term" value="P:RNA processing"/>
    <property type="evidence" value="ECO:0007669"/>
    <property type="project" value="InterPro"/>
</dbReference>
<dbReference type="OrthoDB" id="25029at2759"/>
<keyword evidence="5 9" id="KW-0547">Nucleotide-binding</keyword>
<evidence type="ECO:0000256" key="8">
    <source>
        <dbReference type="ARBA" id="ARBA00045867"/>
    </source>
</evidence>
<proteinExistence type="inferred from homology"/>
<dbReference type="NCBIfam" id="TIGR03399">
    <property type="entry name" value="RNA_3prim_cycl"/>
    <property type="match status" value="1"/>
</dbReference>
<evidence type="ECO:0000259" key="10">
    <source>
        <dbReference type="Pfam" id="PF01137"/>
    </source>
</evidence>
<accession>A0A443R7D4</accession>